<sequence length="412" mass="46083">MLRFEAPPYADQTRIEDYDEVMEVLRSPHFIQNSHKESAPVYGDVLLLTDGAEHMERRAMISTLFSRGALQFLESEALMPPIERLMNDLKAFQDDDGIVRTDLVPLVRAMLTRITALVTGVDGVDTEEKTERFRAQVAILAEASAVEWSNRPHEVVLADGIRTLDECVAEFLRPALERRRALAAAIRSGERQVADGPTDLLMLLALHEDEKGFGEDYIWRECVLALVAASATTTQALPHAFVHLEEWLVAHPEDRARLGDAEFLRRIATESLRLHLPAPALSRKAVQEVTLKSGRVIASGEEVCLFFTHSNLDTKKFGDDADVFDINRELPRGTQPWGLNFGNGVHMCIGRPLVTGLANKVDPEQATDGTMVKILRALYERGIELDPDRAPQRNRNSVEDAYSSVPVLFRKV</sequence>
<dbReference type="PROSITE" id="PS00086">
    <property type="entry name" value="CYTOCHROME_P450"/>
    <property type="match status" value="1"/>
</dbReference>
<keyword evidence="2" id="KW-0560">Oxidoreductase</keyword>
<name>A0A938Y9V5_9ACTN</name>
<evidence type="ECO:0000313" key="4">
    <source>
        <dbReference type="Proteomes" id="UP000663792"/>
    </source>
</evidence>
<dbReference type="Gene3D" id="1.10.630.10">
    <property type="entry name" value="Cytochrome P450"/>
    <property type="match status" value="1"/>
</dbReference>
<gene>
    <name evidence="3" type="ORF">JL106_00200</name>
</gene>
<dbReference type="SUPFAM" id="SSF48264">
    <property type="entry name" value="Cytochrome P450"/>
    <property type="match status" value="1"/>
</dbReference>
<organism evidence="3 4">
    <name type="scientific">Nakamurella leprariae</name>
    <dbReference type="NCBI Taxonomy" id="2803911"/>
    <lineage>
        <taxon>Bacteria</taxon>
        <taxon>Bacillati</taxon>
        <taxon>Actinomycetota</taxon>
        <taxon>Actinomycetes</taxon>
        <taxon>Nakamurellales</taxon>
        <taxon>Nakamurellaceae</taxon>
        <taxon>Nakamurella</taxon>
    </lineage>
</organism>
<evidence type="ECO:0000313" key="3">
    <source>
        <dbReference type="EMBL" id="MBM9465696.1"/>
    </source>
</evidence>
<comment type="caution">
    <text evidence="3">The sequence shown here is derived from an EMBL/GenBank/DDBJ whole genome shotgun (WGS) entry which is preliminary data.</text>
</comment>
<dbReference type="RefSeq" id="WP_205258653.1">
    <property type="nucleotide sequence ID" value="NZ_JAERWK010000001.1"/>
</dbReference>
<keyword evidence="2" id="KW-0349">Heme</keyword>
<dbReference type="Proteomes" id="UP000663792">
    <property type="component" value="Unassembled WGS sequence"/>
</dbReference>
<accession>A0A938Y9V5</accession>
<proteinExistence type="inferred from homology"/>
<comment type="similarity">
    <text evidence="1 2">Belongs to the cytochrome P450 family.</text>
</comment>
<keyword evidence="4" id="KW-1185">Reference proteome</keyword>
<dbReference type="PANTHER" id="PTHR46696:SF6">
    <property type="entry name" value="P450, PUTATIVE (EUROFUNG)-RELATED"/>
    <property type="match status" value="1"/>
</dbReference>
<dbReference type="GO" id="GO:0016705">
    <property type="term" value="F:oxidoreductase activity, acting on paired donors, with incorporation or reduction of molecular oxygen"/>
    <property type="evidence" value="ECO:0007669"/>
    <property type="project" value="InterPro"/>
</dbReference>
<keyword evidence="2" id="KW-0408">Iron</keyword>
<evidence type="ECO:0000256" key="1">
    <source>
        <dbReference type="ARBA" id="ARBA00010617"/>
    </source>
</evidence>
<dbReference type="InterPro" id="IPR001128">
    <property type="entry name" value="Cyt_P450"/>
</dbReference>
<protein>
    <submittedName>
        <fullName evidence="3">Cytochrome P450</fullName>
    </submittedName>
</protein>
<dbReference type="AlphaFoldDB" id="A0A938Y9V5"/>
<dbReference type="CDD" id="cd00302">
    <property type="entry name" value="cytochrome_P450"/>
    <property type="match status" value="1"/>
</dbReference>
<evidence type="ECO:0000256" key="2">
    <source>
        <dbReference type="RuleBase" id="RU000461"/>
    </source>
</evidence>
<dbReference type="EMBL" id="JAERWK010000001">
    <property type="protein sequence ID" value="MBM9465696.1"/>
    <property type="molecule type" value="Genomic_DNA"/>
</dbReference>
<reference evidence="3" key="1">
    <citation type="submission" date="2021-01" db="EMBL/GenBank/DDBJ databases">
        <title>YIM 132084 draft genome.</title>
        <authorList>
            <person name="An D."/>
        </authorList>
    </citation>
    <scope>NUCLEOTIDE SEQUENCE</scope>
    <source>
        <strain evidence="3">YIM 132084</strain>
    </source>
</reference>
<dbReference type="GO" id="GO:0004497">
    <property type="term" value="F:monooxygenase activity"/>
    <property type="evidence" value="ECO:0007669"/>
    <property type="project" value="UniProtKB-KW"/>
</dbReference>
<dbReference type="GO" id="GO:0005506">
    <property type="term" value="F:iron ion binding"/>
    <property type="evidence" value="ECO:0007669"/>
    <property type="project" value="InterPro"/>
</dbReference>
<dbReference type="InterPro" id="IPR017972">
    <property type="entry name" value="Cyt_P450_CS"/>
</dbReference>
<keyword evidence="2" id="KW-0479">Metal-binding</keyword>
<dbReference type="PANTHER" id="PTHR46696">
    <property type="entry name" value="P450, PUTATIVE (EUROFUNG)-RELATED"/>
    <property type="match status" value="1"/>
</dbReference>
<dbReference type="InterPro" id="IPR036396">
    <property type="entry name" value="Cyt_P450_sf"/>
</dbReference>
<dbReference type="Pfam" id="PF00067">
    <property type="entry name" value="p450"/>
    <property type="match status" value="1"/>
</dbReference>
<dbReference type="GO" id="GO:0020037">
    <property type="term" value="F:heme binding"/>
    <property type="evidence" value="ECO:0007669"/>
    <property type="project" value="InterPro"/>
</dbReference>
<keyword evidence="2" id="KW-0503">Monooxygenase</keyword>